<dbReference type="RefSeq" id="WP_148353043.1">
    <property type="nucleotide sequence ID" value="NZ_JBHSBF010000011.1"/>
</dbReference>
<organism evidence="3 4">
    <name type="scientific">Actinomadura syzygii</name>
    <dbReference type="NCBI Taxonomy" id="1427538"/>
    <lineage>
        <taxon>Bacteria</taxon>
        <taxon>Bacillati</taxon>
        <taxon>Actinomycetota</taxon>
        <taxon>Actinomycetes</taxon>
        <taxon>Streptosporangiales</taxon>
        <taxon>Thermomonosporaceae</taxon>
        <taxon>Actinomadura</taxon>
    </lineage>
</organism>
<name>A0A5D0U133_9ACTN</name>
<dbReference type="InterPro" id="IPR021403">
    <property type="entry name" value="DUF3043"/>
</dbReference>
<dbReference type="Pfam" id="PF11241">
    <property type="entry name" value="DUF3043"/>
    <property type="match status" value="1"/>
</dbReference>
<keyword evidence="2" id="KW-0472">Membrane</keyword>
<accession>A0A5D0U133</accession>
<proteinExistence type="predicted"/>
<comment type="caution">
    <text evidence="3">The sequence shown here is derived from an EMBL/GenBank/DDBJ whole genome shotgun (WGS) entry which is preliminary data.</text>
</comment>
<evidence type="ECO:0000256" key="2">
    <source>
        <dbReference type="SAM" id="Phobius"/>
    </source>
</evidence>
<feature type="transmembrane region" description="Helical" evidence="2">
    <location>
        <begin position="124"/>
        <end position="144"/>
    </location>
</feature>
<feature type="compositionally biased region" description="Basic and acidic residues" evidence="1">
    <location>
        <begin position="46"/>
        <end position="64"/>
    </location>
</feature>
<keyword evidence="2" id="KW-1133">Transmembrane helix</keyword>
<evidence type="ECO:0000313" key="4">
    <source>
        <dbReference type="Proteomes" id="UP000322634"/>
    </source>
</evidence>
<reference evidence="3 4" key="1">
    <citation type="submission" date="2019-08" db="EMBL/GenBank/DDBJ databases">
        <title>Actinomadura sp. nov. CYP1-5 isolated from mountain soil.</title>
        <authorList>
            <person name="Songsumanus A."/>
            <person name="Kuncharoen N."/>
            <person name="Kudo T."/>
            <person name="Yuki M."/>
            <person name="Igarashi Y."/>
            <person name="Tanasupawat S."/>
        </authorList>
    </citation>
    <scope>NUCLEOTIDE SEQUENCE [LARGE SCALE GENOMIC DNA]</scope>
    <source>
        <strain evidence="3 4">GKU157</strain>
    </source>
</reference>
<feature type="transmembrane region" description="Helical" evidence="2">
    <location>
        <begin position="99"/>
        <end position="118"/>
    </location>
</feature>
<dbReference type="AlphaFoldDB" id="A0A5D0U133"/>
<keyword evidence="4" id="KW-1185">Reference proteome</keyword>
<dbReference type="OrthoDB" id="5194448at2"/>
<dbReference type="EMBL" id="VSFF01000011">
    <property type="protein sequence ID" value="TYC10829.1"/>
    <property type="molecule type" value="Genomic_DNA"/>
</dbReference>
<feature type="region of interest" description="Disordered" evidence="1">
    <location>
        <begin position="1"/>
        <end position="76"/>
    </location>
</feature>
<dbReference type="Proteomes" id="UP000322634">
    <property type="component" value="Unassembled WGS sequence"/>
</dbReference>
<evidence type="ECO:0000256" key="1">
    <source>
        <dbReference type="SAM" id="MobiDB-lite"/>
    </source>
</evidence>
<gene>
    <name evidence="3" type="ORF">FXF65_27995</name>
</gene>
<evidence type="ECO:0000313" key="3">
    <source>
        <dbReference type="EMBL" id="TYC10829.1"/>
    </source>
</evidence>
<sequence>MFKRRTPEAPANPPEVVKTGGKGRPTPKRRDAEKLRRQPITAPPANRKEAYRKVRERQAADRAKTRAGMAKGDQKHLLKRDKGPVRKLARDYVDARRTIGSYLMYAMFAIVLLSMLPIPLARLLVLFVPPFLLVAVFVEGILISRGIKKLAAERHPDEDARGVGLYAAMRAMQIRRLRVPNPQVRVGEKEKV</sequence>
<protein>
    <submittedName>
        <fullName evidence="3">DUF3043 domain-containing protein</fullName>
    </submittedName>
</protein>
<keyword evidence="2" id="KW-0812">Transmembrane</keyword>